<dbReference type="GO" id="GO:0006915">
    <property type="term" value="P:apoptotic process"/>
    <property type="evidence" value="ECO:0007669"/>
    <property type="project" value="UniProtKB-KW"/>
</dbReference>
<evidence type="ECO:0000256" key="1">
    <source>
        <dbReference type="ARBA" id="ARBA00009515"/>
    </source>
</evidence>
<evidence type="ECO:0000313" key="3">
    <source>
        <dbReference type="EMBL" id="KAK9497593.1"/>
    </source>
</evidence>
<comment type="caution">
    <text evidence="3">The sequence shown here is derived from an EMBL/GenBank/DDBJ whole genome shotgun (WGS) entry which is preliminary data.</text>
</comment>
<evidence type="ECO:0000256" key="2">
    <source>
        <dbReference type="ARBA" id="ARBA00022703"/>
    </source>
</evidence>
<proteinExistence type="inferred from homology"/>
<dbReference type="InterPro" id="IPR011989">
    <property type="entry name" value="ARM-like"/>
</dbReference>
<evidence type="ECO:0000313" key="4">
    <source>
        <dbReference type="Proteomes" id="UP001461498"/>
    </source>
</evidence>
<dbReference type="PANTHER" id="PTHR12758:SF19">
    <property type="entry name" value="APOPTOSIS INHIBITOR 5"/>
    <property type="match status" value="1"/>
</dbReference>
<sequence length="583" mass="66530">MEFLDESEKVNKLYTCYGVLVEADQDQIKEHQPYYEIILNAVKGSAKEKRLASQFIPVFFKHFPELSDAAIEAIFDLCEDPDQSIRKYAFKELPVLCRDCPSQTKKVASVLSQLLVVQDLSELRIIHTALLALFKIDATATIHGICTQVRVGDDSVRNFCLRFLSVKMRNIVKEIKDADAEDALLAEIKNLLEDCAVEEIPLLMKIALSTGKWHSLSGKYELANMIADNIEADIPFDPTRNESIERLILLLRHVHLLQLGVHRVRSNRFVIYVCEQVLPRLREIPGCSDGTGYTLEILQLLADITRCVEEINYCGKAVNSLFETLTDFLPNPLNDISPSEQIHFSYIECILYTFHRLVKFNRSLFDDNPGKLKYLRHSLKHFARTVNGHVKILGKYLNEFGVEGLTENSDVNNENFSRKWPLAVKHAIQNNCKDSFLSMIESRQVIKWKAIPEGSSITSKYASIIENAPDYERIRFMPEIKKNCYRALAYDACQNILLLIKDFFKNPLTFDLQIQLSFFAPLRHETNKTIQSTANVETNTLTNGAVNSTSDVEDINRSQHSAIRPNLALYVPPSGKYSANFRR</sequence>
<dbReference type="EMBL" id="JAPXFL010000014">
    <property type="protein sequence ID" value="KAK9497593.1"/>
    <property type="molecule type" value="Genomic_DNA"/>
</dbReference>
<dbReference type="Pfam" id="PF05918">
    <property type="entry name" value="API5"/>
    <property type="match status" value="2"/>
</dbReference>
<organism evidence="3 4">
    <name type="scientific">Rhynocoris fuscipes</name>
    <dbReference type="NCBI Taxonomy" id="488301"/>
    <lineage>
        <taxon>Eukaryota</taxon>
        <taxon>Metazoa</taxon>
        <taxon>Ecdysozoa</taxon>
        <taxon>Arthropoda</taxon>
        <taxon>Hexapoda</taxon>
        <taxon>Insecta</taxon>
        <taxon>Pterygota</taxon>
        <taxon>Neoptera</taxon>
        <taxon>Paraneoptera</taxon>
        <taxon>Hemiptera</taxon>
        <taxon>Heteroptera</taxon>
        <taxon>Panheteroptera</taxon>
        <taxon>Cimicomorpha</taxon>
        <taxon>Reduviidae</taxon>
        <taxon>Harpactorinae</taxon>
        <taxon>Harpactorini</taxon>
        <taxon>Rhynocoris</taxon>
    </lineage>
</organism>
<evidence type="ECO:0008006" key="5">
    <source>
        <dbReference type="Google" id="ProtNLM"/>
    </source>
</evidence>
<dbReference type="InterPro" id="IPR008383">
    <property type="entry name" value="API5"/>
</dbReference>
<protein>
    <recommendedName>
        <fullName evidence="5">Apoptosis inhibitor 5</fullName>
    </recommendedName>
</protein>
<keyword evidence="4" id="KW-1185">Reference proteome</keyword>
<dbReference type="PANTHER" id="PTHR12758">
    <property type="entry name" value="APOPTOSIS INHIBITOR 5-RELATED"/>
    <property type="match status" value="1"/>
</dbReference>
<gene>
    <name evidence="3" type="ORF">O3M35_004292</name>
</gene>
<dbReference type="AlphaFoldDB" id="A0AAW1CFW4"/>
<keyword evidence="2" id="KW-0053">Apoptosis</keyword>
<dbReference type="GO" id="GO:0003723">
    <property type="term" value="F:RNA binding"/>
    <property type="evidence" value="ECO:0007669"/>
    <property type="project" value="TreeGrafter"/>
</dbReference>
<dbReference type="SUPFAM" id="SSF48371">
    <property type="entry name" value="ARM repeat"/>
    <property type="match status" value="1"/>
</dbReference>
<dbReference type="Proteomes" id="UP001461498">
    <property type="component" value="Unassembled WGS sequence"/>
</dbReference>
<name>A0AAW1CFW4_9HEMI</name>
<dbReference type="InterPro" id="IPR016024">
    <property type="entry name" value="ARM-type_fold"/>
</dbReference>
<dbReference type="GO" id="GO:0005634">
    <property type="term" value="C:nucleus"/>
    <property type="evidence" value="ECO:0007669"/>
    <property type="project" value="TreeGrafter"/>
</dbReference>
<reference evidence="3 4" key="1">
    <citation type="submission" date="2022-12" db="EMBL/GenBank/DDBJ databases">
        <title>Chromosome-level genome assembly of true bugs.</title>
        <authorList>
            <person name="Ma L."/>
            <person name="Li H."/>
        </authorList>
    </citation>
    <scope>NUCLEOTIDE SEQUENCE [LARGE SCALE GENOMIC DNA]</scope>
    <source>
        <strain evidence="3">Lab_2022b</strain>
    </source>
</reference>
<comment type="similarity">
    <text evidence="1">Belongs to the API5 family.</text>
</comment>
<dbReference type="GO" id="GO:0043066">
    <property type="term" value="P:negative regulation of apoptotic process"/>
    <property type="evidence" value="ECO:0007669"/>
    <property type="project" value="TreeGrafter"/>
</dbReference>
<dbReference type="Gene3D" id="1.25.10.10">
    <property type="entry name" value="Leucine-rich Repeat Variant"/>
    <property type="match status" value="1"/>
</dbReference>
<accession>A0AAW1CFW4</accession>